<evidence type="ECO:0000259" key="1">
    <source>
        <dbReference type="PROSITE" id="PS50090"/>
    </source>
</evidence>
<comment type="caution">
    <text evidence="4">The sequence shown here is derived from an EMBL/GenBank/DDBJ whole genome shotgun (WGS) entry which is preliminary data.</text>
</comment>
<dbReference type="PROSITE" id="PS50090">
    <property type="entry name" value="MYB_LIKE"/>
    <property type="match status" value="2"/>
</dbReference>
<gene>
    <name evidence="4" type="ORF">SteCoe_7442</name>
</gene>
<dbReference type="PANTHER" id="PTHR45614:SF232">
    <property type="entry name" value="TRANSCRIPTION FACTOR MYB3R-2"/>
    <property type="match status" value="1"/>
</dbReference>
<accession>A0A1R2CMR3</accession>
<dbReference type="EMBL" id="MPUH01000107">
    <property type="protein sequence ID" value="OMJ90240.1"/>
    <property type="molecule type" value="Genomic_DNA"/>
</dbReference>
<dbReference type="SUPFAM" id="SSF46689">
    <property type="entry name" value="Homeodomain-like"/>
    <property type="match status" value="1"/>
</dbReference>
<sequence>MSDPIKYRKIWKAEEDLVLVEITKKYQMKQWKIISKELSEAIGVERTEKQCRERWKNNLETSSGQAQWSEKDRELLFFAQLEHGNKWSKISRIFPGKSKNSVKNFYYSTIRRNLRRFNKGKLPSEQINGPIDILMKVPEVRKILTSSKNCSKDILSSQKLSKISLDLLKGLDPEIDNEPRLSDSLDSEINNADISNYLSLDDMISIYPYF</sequence>
<dbReference type="PROSITE" id="PS51293">
    <property type="entry name" value="SANT"/>
    <property type="match status" value="1"/>
</dbReference>
<keyword evidence="5" id="KW-1185">Reference proteome</keyword>
<feature type="domain" description="HTH myb-type" evidence="3">
    <location>
        <begin position="3"/>
        <end position="63"/>
    </location>
</feature>
<dbReference type="InterPro" id="IPR050560">
    <property type="entry name" value="MYB_TF"/>
</dbReference>
<dbReference type="InterPro" id="IPR017884">
    <property type="entry name" value="SANT_dom"/>
</dbReference>
<dbReference type="AlphaFoldDB" id="A0A1R2CMR3"/>
<proteinExistence type="predicted"/>
<dbReference type="InterPro" id="IPR009057">
    <property type="entry name" value="Homeodomain-like_sf"/>
</dbReference>
<evidence type="ECO:0000259" key="3">
    <source>
        <dbReference type="PROSITE" id="PS51294"/>
    </source>
</evidence>
<dbReference type="Pfam" id="PF13921">
    <property type="entry name" value="Myb_DNA-bind_6"/>
    <property type="match status" value="1"/>
</dbReference>
<feature type="domain" description="SANT" evidence="2">
    <location>
        <begin position="63"/>
        <end position="114"/>
    </location>
</feature>
<dbReference type="GO" id="GO:0000981">
    <property type="term" value="F:DNA-binding transcription factor activity, RNA polymerase II-specific"/>
    <property type="evidence" value="ECO:0007669"/>
    <property type="project" value="TreeGrafter"/>
</dbReference>
<dbReference type="GO" id="GO:0000978">
    <property type="term" value="F:RNA polymerase II cis-regulatory region sequence-specific DNA binding"/>
    <property type="evidence" value="ECO:0007669"/>
    <property type="project" value="TreeGrafter"/>
</dbReference>
<reference evidence="4 5" key="1">
    <citation type="submission" date="2016-11" db="EMBL/GenBank/DDBJ databases">
        <title>The macronuclear genome of Stentor coeruleus: a giant cell with tiny introns.</title>
        <authorList>
            <person name="Slabodnick M."/>
            <person name="Ruby J.G."/>
            <person name="Reiff S.B."/>
            <person name="Swart E.C."/>
            <person name="Gosai S."/>
            <person name="Prabakaran S."/>
            <person name="Witkowska E."/>
            <person name="Larue G.E."/>
            <person name="Fisher S."/>
            <person name="Freeman R.M."/>
            <person name="Gunawardena J."/>
            <person name="Chu W."/>
            <person name="Stover N.A."/>
            <person name="Gregory B.D."/>
            <person name="Nowacki M."/>
            <person name="Derisi J."/>
            <person name="Roy S.W."/>
            <person name="Marshall W.F."/>
            <person name="Sood P."/>
        </authorList>
    </citation>
    <scope>NUCLEOTIDE SEQUENCE [LARGE SCALE GENOMIC DNA]</scope>
    <source>
        <strain evidence="4">WM001</strain>
    </source>
</reference>
<dbReference type="Proteomes" id="UP000187209">
    <property type="component" value="Unassembled WGS sequence"/>
</dbReference>
<feature type="domain" description="Myb-like" evidence="1">
    <location>
        <begin position="3"/>
        <end position="59"/>
    </location>
</feature>
<evidence type="ECO:0000313" key="5">
    <source>
        <dbReference type="Proteomes" id="UP000187209"/>
    </source>
</evidence>
<protein>
    <recommendedName>
        <fullName evidence="6">Myb-like DNA-binding domain containing protein</fullName>
    </recommendedName>
</protein>
<evidence type="ECO:0008006" key="6">
    <source>
        <dbReference type="Google" id="ProtNLM"/>
    </source>
</evidence>
<dbReference type="SMART" id="SM00717">
    <property type="entry name" value="SANT"/>
    <property type="match status" value="2"/>
</dbReference>
<feature type="domain" description="Myb-like" evidence="1">
    <location>
        <begin position="60"/>
        <end position="110"/>
    </location>
</feature>
<name>A0A1R2CMR3_9CILI</name>
<dbReference type="PROSITE" id="PS51294">
    <property type="entry name" value="HTH_MYB"/>
    <property type="match status" value="2"/>
</dbReference>
<feature type="domain" description="HTH myb-type" evidence="3">
    <location>
        <begin position="68"/>
        <end position="114"/>
    </location>
</feature>
<dbReference type="CDD" id="cd00167">
    <property type="entry name" value="SANT"/>
    <property type="match status" value="2"/>
</dbReference>
<evidence type="ECO:0000259" key="2">
    <source>
        <dbReference type="PROSITE" id="PS51293"/>
    </source>
</evidence>
<organism evidence="4 5">
    <name type="scientific">Stentor coeruleus</name>
    <dbReference type="NCBI Taxonomy" id="5963"/>
    <lineage>
        <taxon>Eukaryota</taxon>
        <taxon>Sar</taxon>
        <taxon>Alveolata</taxon>
        <taxon>Ciliophora</taxon>
        <taxon>Postciliodesmatophora</taxon>
        <taxon>Heterotrichea</taxon>
        <taxon>Heterotrichida</taxon>
        <taxon>Stentoridae</taxon>
        <taxon>Stentor</taxon>
    </lineage>
</organism>
<dbReference type="GO" id="GO:0005634">
    <property type="term" value="C:nucleus"/>
    <property type="evidence" value="ECO:0007669"/>
    <property type="project" value="TreeGrafter"/>
</dbReference>
<dbReference type="InterPro" id="IPR001005">
    <property type="entry name" value="SANT/Myb"/>
</dbReference>
<dbReference type="Gene3D" id="1.10.10.60">
    <property type="entry name" value="Homeodomain-like"/>
    <property type="match status" value="2"/>
</dbReference>
<dbReference type="PANTHER" id="PTHR45614">
    <property type="entry name" value="MYB PROTEIN-RELATED"/>
    <property type="match status" value="1"/>
</dbReference>
<dbReference type="InterPro" id="IPR017930">
    <property type="entry name" value="Myb_dom"/>
</dbReference>
<dbReference type="OrthoDB" id="2143914at2759"/>
<evidence type="ECO:0000313" key="4">
    <source>
        <dbReference type="EMBL" id="OMJ90240.1"/>
    </source>
</evidence>